<name>A0A2K9NSL3_BACTC</name>
<dbReference type="RefSeq" id="WP_102243773.1">
    <property type="nucleotide sequence ID" value="NZ_CP025704.1"/>
</dbReference>
<evidence type="ECO:0000313" key="2">
    <source>
        <dbReference type="Proteomes" id="UP000235584"/>
    </source>
</evidence>
<dbReference type="GO" id="GO:0009055">
    <property type="term" value="F:electron transfer activity"/>
    <property type="evidence" value="ECO:0007669"/>
    <property type="project" value="InterPro"/>
</dbReference>
<dbReference type="InterPro" id="IPR051395">
    <property type="entry name" value="Cytochrome_c_Peroxidase/MauG"/>
</dbReference>
<dbReference type="PIRSF" id="PIRSF028099">
    <property type="entry name" value="DUF1111"/>
    <property type="match status" value="1"/>
</dbReference>
<dbReference type="GO" id="GO:0004130">
    <property type="term" value="F:cytochrome-c peroxidase activity"/>
    <property type="evidence" value="ECO:0007669"/>
    <property type="project" value="TreeGrafter"/>
</dbReference>
<dbReference type="EMBL" id="CP025704">
    <property type="protein sequence ID" value="AUN98482.1"/>
    <property type="molecule type" value="Genomic_DNA"/>
</dbReference>
<dbReference type="GO" id="GO:0020037">
    <property type="term" value="F:heme binding"/>
    <property type="evidence" value="ECO:0007669"/>
    <property type="project" value="InterPro"/>
</dbReference>
<accession>A0A2K9NSL3</accession>
<dbReference type="OrthoDB" id="5288081at2"/>
<sequence>MHVLLYLLLSMSAFANEEFPAGAGSTSDLSVGAFSHPLSGARGQERRDFVLGNSFFQSVWVTSPSSTPIRDGLGPTYNATSCTACHFKDGRGRGLPDQDGKVDISLLFRLRVKNADGSVSEPENYGGQFNPQGIAGVPGEGDAFVNFETVTGKFSDGEVYELKKPRYTFINLAFGAFPKNTIFSPRVGPQMSGLGLIENIKEEDILKQADPDDLDGDGISGRPNMVYSIVERKKMLGRFGWKAGKASLLEQNAAAFHGDIGITSYLHPEEDCPLVQIDCAKKRTQDDISPDLLGKVTIYTQLLSVPVKRDVGSKSVENGKALFMKMNCQSCHTPSYVTGTNSEFEILNNQTIYPYSDFLLHDMGDELADDVGAYKNEEDAGTREWRTPPLWGLGLVQVVNGHTRLMHDGRARDFNEAILWHGGEAQKSRHKYLNLTKKERDDVVAFLKSL</sequence>
<dbReference type="SUPFAM" id="SSF46626">
    <property type="entry name" value="Cytochrome c"/>
    <property type="match status" value="1"/>
</dbReference>
<dbReference type="PANTHER" id="PTHR30600">
    <property type="entry name" value="CYTOCHROME C PEROXIDASE-RELATED"/>
    <property type="match status" value="1"/>
</dbReference>
<organism evidence="1 2">
    <name type="scientific">Bacteriovorax stolpii</name>
    <name type="common">Bdellovibrio stolpii</name>
    <dbReference type="NCBI Taxonomy" id="960"/>
    <lineage>
        <taxon>Bacteria</taxon>
        <taxon>Pseudomonadati</taxon>
        <taxon>Bdellovibrionota</taxon>
        <taxon>Bacteriovoracia</taxon>
        <taxon>Bacteriovoracales</taxon>
        <taxon>Bacteriovoracaceae</taxon>
        <taxon>Bacteriovorax</taxon>
    </lineage>
</organism>
<dbReference type="PROSITE" id="PS51007">
    <property type="entry name" value="CYTC"/>
    <property type="match status" value="1"/>
</dbReference>
<proteinExistence type="predicted"/>
<dbReference type="InterPro" id="IPR010538">
    <property type="entry name" value="DHOR"/>
</dbReference>
<dbReference type="InterPro" id="IPR009056">
    <property type="entry name" value="Cyt_c-like_dom"/>
</dbReference>
<dbReference type="Gene3D" id="1.10.760.10">
    <property type="entry name" value="Cytochrome c-like domain"/>
    <property type="match status" value="1"/>
</dbReference>
<dbReference type="KEGG" id="bsto:C0V70_10265"/>
<keyword evidence="2" id="KW-1185">Reference proteome</keyword>
<dbReference type="Proteomes" id="UP000235584">
    <property type="component" value="Chromosome"/>
</dbReference>
<dbReference type="PANTHER" id="PTHR30600:SF4">
    <property type="entry name" value="CYTOCHROME C DOMAIN-CONTAINING PROTEIN"/>
    <property type="match status" value="1"/>
</dbReference>
<protein>
    <submittedName>
        <fullName evidence="1">Thiol oxidoreductase</fullName>
    </submittedName>
</protein>
<evidence type="ECO:0000313" key="1">
    <source>
        <dbReference type="EMBL" id="AUN98482.1"/>
    </source>
</evidence>
<dbReference type="InterPro" id="IPR036909">
    <property type="entry name" value="Cyt_c-like_dom_sf"/>
</dbReference>
<reference evidence="1 2" key="1">
    <citation type="submission" date="2018-01" db="EMBL/GenBank/DDBJ databases">
        <title>Complete genome sequence of Bacteriovorax stolpii DSM12778.</title>
        <authorList>
            <person name="Tang B."/>
            <person name="Chang J."/>
        </authorList>
    </citation>
    <scope>NUCLEOTIDE SEQUENCE [LARGE SCALE GENOMIC DNA]</scope>
    <source>
        <strain evidence="1 2">DSM 12778</strain>
    </source>
</reference>
<gene>
    <name evidence="1" type="ORF">C0V70_10265</name>
</gene>
<dbReference type="AlphaFoldDB" id="A0A2K9NSL3"/>
<dbReference type="Pfam" id="PF06537">
    <property type="entry name" value="DHOR"/>
    <property type="match status" value="2"/>
</dbReference>